<name>A0A6A6A7V5_9PLEO</name>
<protein>
    <submittedName>
        <fullName evidence="2">Uncharacterized protein</fullName>
    </submittedName>
</protein>
<evidence type="ECO:0000313" key="2">
    <source>
        <dbReference type="EMBL" id="KAF2126741.1"/>
    </source>
</evidence>
<feature type="region of interest" description="Disordered" evidence="1">
    <location>
        <begin position="1"/>
        <end position="25"/>
    </location>
</feature>
<organism evidence="2 3">
    <name type="scientific">Dothidotthia symphoricarpi CBS 119687</name>
    <dbReference type="NCBI Taxonomy" id="1392245"/>
    <lineage>
        <taxon>Eukaryota</taxon>
        <taxon>Fungi</taxon>
        <taxon>Dikarya</taxon>
        <taxon>Ascomycota</taxon>
        <taxon>Pezizomycotina</taxon>
        <taxon>Dothideomycetes</taxon>
        <taxon>Pleosporomycetidae</taxon>
        <taxon>Pleosporales</taxon>
        <taxon>Dothidotthiaceae</taxon>
        <taxon>Dothidotthia</taxon>
    </lineage>
</organism>
<reference evidence="2" key="1">
    <citation type="journal article" date="2020" name="Stud. Mycol.">
        <title>101 Dothideomycetes genomes: a test case for predicting lifestyles and emergence of pathogens.</title>
        <authorList>
            <person name="Haridas S."/>
            <person name="Albert R."/>
            <person name="Binder M."/>
            <person name="Bloem J."/>
            <person name="Labutti K."/>
            <person name="Salamov A."/>
            <person name="Andreopoulos B."/>
            <person name="Baker S."/>
            <person name="Barry K."/>
            <person name="Bills G."/>
            <person name="Bluhm B."/>
            <person name="Cannon C."/>
            <person name="Castanera R."/>
            <person name="Culley D."/>
            <person name="Daum C."/>
            <person name="Ezra D."/>
            <person name="Gonzalez J."/>
            <person name="Henrissat B."/>
            <person name="Kuo A."/>
            <person name="Liang C."/>
            <person name="Lipzen A."/>
            <person name="Lutzoni F."/>
            <person name="Magnuson J."/>
            <person name="Mondo S."/>
            <person name="Nolan M."/>
            <person name="Ohm R."/>
            <person name="Pangilinan J."/>
            <person name="Park H.-J."/>
            <person name="Ramirez L."/>
            <person name="Alfaro M."/>
            <person name="Sun H."/>
            <person name="Tritt A."/>
            <person name="Yoshinaga Y."/>
            <person name="Zwiers L.-H."/>
            <person name="Turgeon B."/>
            <person name="Goodwin S."/>
            <person name="Spatafora J."/>
            <person name="Crous P."/>
            <person name="Grigoriev I."/>
        </authorList>
    </citation>
    <scope>NUCLEOTIDE SEQUENCE</scope>
    <source>
        <strain evidence="2">CBS 119687</strain>
    </source>
</reference>
<evidence type="ECO:0000313" key="3">
    <source>
        <dbReference type="Proteomes" id="UP000799771"/>
    </source>
</evidence>
<evidence type="ECO:0000256" key="1">
    <source>
        <dbReference type="SAM" id="MobiDB-lite"/>
    </source>
</evidence>
<proteinExistence type="predicted"/>
<dbReference type="AlphaFoldDB" id="A0A6A6A7V5"/>
<gene>
    <name evidence="2" type="ORF">P153DRAFT_359096</name>
</gene>
<dbReference type="OrthoDB" id="3722602at2759"/>
<dbReference type="GeneID" id="54407276"/>
<accession>A0A6A6A7V5</accession>
<feature type="compositionally biased region" description="Basic and acidic residues" evidence="1">
    <location>
        <begin position="1"/>
        <end position="12"/>
    </location>
</feature>
<keyword evidence="3" id="KW-1185">Reference proteome</keyword>
<sequence>MPTHQVGRERRRAERRARRGPSTLTQVSTPLASTVKIMLYLLVASLLTAAAIALPQGGEVGQLDECIENELAPGFFCENGEAIIDINQGYVSVGEAYDSDTINDAYDLNTAYGRYASSTNITFASSGDANVAQNDGYKAEFFVEGSKQHVGTLHKQRLYDNIYECLDQLCPVAQPECRNGFNFNGRSKCRINNILYRDPKTDKLATDGSLFVSIQSLHMDDEPEHADLKRAMFEMAAGMYAVMTEQYDNCYHFDAPGTRTSTFCNISPYVLVAFPTNTGVNIPYIAMTVEFDKKTIYHGLNCQAYAAPIAEFFDRACKRDFADAYGLWSTDITANVSSCWMTPACYRPSALGCYPFNDHN</sequence>
<dbReference type="RefSeq" id="XP_033521133.1">
    <property type="nucleotide sequence ID" value="XM_033666844.1"/>
</dbReference>
<dbReference type="EMBL" id="ML977512">
    <property type="protein sequence ID" value="KAF2126741.1"/>
    <property type="molecule type" value="Genomic_DNA"/>
</dbReference>
<dbReference type="Proteomes" id="UP000799771">
    <property type="component" value="Unassembled WGS sequence"/>
</dbReference>